<dbReference type="GO" id="GO:0043014">
    <property type="term" value="F:alpha-tubulin binding"/>
    <property type="evidence" value="ECO:0007669"/>
    <property type="project" value="TreeGrafter"/>
</dbReference>
<dbReference type="AlphaFoldDB" id="A0AAJ6YVE1"/>
<proteinExistence type="inferred from homology"/>
<evidence type="ECO:0000256" key="8">
    <source>
        <dbReference type="ARBA" id="ARBA00023212"/>
    </source>
</evidence>
<evidence type="ECO:0000256" key="1">
    <source>
        <dbReference type="ARBA" id="ARBA00004430"/>
    </source>
</evidence>
<keyword evidence="4" id="KW-0493">Microtubule</keyword>
<dbReference type="SUPFAM" id="SSF52058">
    <property type="entry name" value="L domain-like"/>
    <property type="match status" value="1"/>
</dbReference>
<evidence type="ECO:0000256" key="6">
    <source>
        <dbReference type="ARBA" id="ARBA00023017"/>
    </source>
</evidence>
<keyword evidence="6" id="KW-0243">Dynein</keyword>
<dbReference type="GO" id="GO:0036158">
    <property type="term" value="P:outer dynein arm assembly"/>
    <property type="evidence" value="ECO:0007669"/>
    <property type="project" value="TreeGrafter"/>
</dbReference>
<keyword evidence="9" id="KW-0966">Cell projection</keyword>
<protein>
    <recommendedName>
        <fullName evidence="11">Dynein axonemal light chain 1</fullName>
    </recommendedName>
</protein>
<keyword evidence="7" id="KW-0505">Motor protein</keyword>
<reference evidence="13" key="1">
    <citation type="submission" date="2025-08" db="UniProtKB">
        <authorList>
            <consortium name="RefSeq"/>
        </authorList>
    </citation>
    <scope>IDENTIFICATION</scope>
</reference>
<dbReference type="PANTHER" id="PTHR15454:SF73">
    <property type="entry name" value="DYNEIN AXONEMAL LIGHT CHAIN 1"/>
    <property type="match status" value="1"/>
</dbReference>
<dbReference type="PANTHER" id="PTHR15454">
    <property type="entry name" value="NISCHARIN RELATED"/>
    <property type="match status" value="1"/>
</dbReference>
<dbReference type="KEGG" id="csol:105367912"/>
<dbReference type="SMART" id="SM00365">
    <property type="entry name" value="LRR_SD22"/>
    <property type="match status" value="5"/>
</dbReference>
<organism evidence="12 13">
    <name type="scientific">Ceratosolen solmsi marchali</name>
    <dbReference type="NCBI Taxonomy" id="326594"/>
    <lineage>
        <taxon>Eukaryota</taxon>
        <taxon>Metazoa</taxon>
        <taxon>Ecdysozoa</taxon>
        <taxon>Arthropoda</taxon>
        <taxon>Hexapoda</taxon>
        <taxon>Insecta</taxon>
        <taxon>Pterygota</taxon>
        <taxon>Neoptera</taxon>
        <taxon>Endopterygota</taxon>
        <taxon>Hymenoptera</taxon>
        <taxon>Apocrita</taxon>
        <taxon>Proctotrupomorpha</taxon>
        <taxon>Chalcidoidea</taxon>
        <taxon>Agaonidae</taxon>
        <taxon>Agaoninae</taxon>
        <taxon>Ceratosolen</taxon>
    </lineage>
</organism>
<dbReference type="PROSITE" id="PS51450">
    <property type="entry name" value="LRR"/>
    <property type="match status" value="3"/>
</dbReference>
<keyword evidence="3" id="KW-0433">Leucine-rich repeat</keyword>
<comment type="similarity">
    <text evidence="10">Belongs to the dynein light chain LC1-type family.</text>
</comment>
<dbReference type="Proteomes" id="UP000695007">
    <property type="component" value="Unplaced"/>
</dbReference>
<dbReference type="InterPro" id="IPR001611">
    <property type="entry name" value="Leu-rich_rpt"/>
</dbReference>
<name>A0AAJ6YVE1_9HYME</name>
<evidence type="ECO:0000256" key="5">
    <source>
        <dbReference type="ARBA" id="ARBA00022737"/>
    </source>
</evidence>
<evidence type="ECO:0000256" key="7">
    <source>
        <dbReference type="ARBA" id="ARBA00023175"/>
    </source>
</evidence>
<keyword evidence="2" id="KW-0963">Cytoplasm</keyword>
<accession>A0AAJ6YVE1</accession>
<dbReference type="InterPro" id="IPR032675">
    <property type="entry name" value="LRR_dom_sf"/>
</dbReference>
<dbReference type="GO" id="GO:0005874">
    <property type="term" value="C:microtubule"/>
    <property type="evidence" value="ECO:0007669"/>
    <property type="project" value="UniProtKB-KW"/>
</dbReference>
<evidence type="ECO:0000256" key="3">
    <source>
        <dbReference type="ARBA" id="ARBA00022614"/>
    </source>
</evidence>
<evidence type="ECO:0000313" key="13">
    <source>
        <dbReference type="RefSeq" id="XP_011505068.1"/>
    </source>
</evidence>
<dbReference type="Gene3D" id="3.80.10.10">
    <property type="entry name" value="Ribonuclease Inhibitor"/>
    <property type="match status" value="1"/>
</dbReference>
<sequence length="202" mass="22686">MASSGKPTTCKDAIKRWEECNGGADASTATEVCLDFQWLPIERMDNSLSVLGRCEHLSLSTNMIEKIAGVGSLKCLRILSLGRNQIKSFAGLEILGDTLEELWISYNAIEKMKGVTALRNLRVLYMSNNLVREWNEFTRLQELPNLQDLVFSGNPITETLELEQWRVEVTRRLPNLAKLDGEPLVHTIAEEVVQAPKNETPS</sequence>
<dbReference type="GeneID" id="105367912"/>
<dbReference type="GO" id="GO:0045504">
    <property type="term" value="F:dynein heavy chain binding"/>
    <property type="evidence" value="ECO:0007669"/>
    <property type="project" value="TreeGrafter"/>
</dbReference>
<evidence type="ECO:0000256" key="9">
    <source>
        <dbReference type="ARBA" id="ARBA00023273"/>
    </source>
</evidence>
<keyword evidence="12" id="KW-1185">Reference proteome</keyword>
<evidence type="ECO:0000256" key="11">
    <source>
        <dbReference type="ARBA" id="ARBA00049760"/>
    </source>
</evidence>
<dbReference type="RefSeq" id="XP_011505068.1">
    <property type="nucleotide sequence ID" value="XM_011506766.1"/>
</dbReference>
<gene>
    <name evidence="13" type="primary">LOC105367912</name>
</gene>
<evidence type="ECO:0000256" key="2">
    <source>
        <dbReference type="ARBA" id="ARBA00022490"/>
    </source>
</evidence>
<keyword evidence="8" id="KW-0206">Cytoskeleton</keyword>
<dbReference type="GO" id="GO:0030286">
    <property type="term" value="C:dynein complex"/>
    <property type="evidence" value="ECO:0007669"/>
    <property type="project" value="UniProtKB-KW"/>
</dbReference>
<dbReference type="FunFam" id="3.80.10.10:FF:000049">
    <property type="entry name" value="Dynein light chain 1"/>
    <property type="match status" value="1"/>
</dbReference>
<keyword evidence="5" id="KW-0677">Repeat</keyword>
<evidence type="ECO:0000313" key="12">
    <source>
        <dbReference type="Proteomes" id="UP000695007"/>
    </source>
</evidence>
<dbReference type="GO" id="GO:0005930">
    <property type="term" value="C:axoneme"/>
    <property type="evidence" value="ECO:0007669"/>
    <property type="project" value="UniProtKB-SubCell"/>
</dbReference>
<comment type="subcellular location">
    <subcellularLocation>
        <location evidence="1">Cytoplasm</location>
        <location evidence="1">Cytoskeleton</location>
        <location evidence="1">Cilium axoneme</location>
    </subcellularLocation>
</comment>
<evidence type="ECO:0000256" key="4">
    <source>
        <dbReference type="ARBA" id="ARBA00022701"/>
    </source>
</evidence>
<evidence type="ECO:0000256" key="10">
    <source>
        <dbReference type="ARBA" id="ARBA00049659"/>
    </source>
</evidence>